<dbReference type="Proteomes" id="UP001596043">
    <property type="component" value="Unassembled WGS sequence"/>
</dbReference>
<feature type="signal peptide" evidence="1">
    <location>
        <begin position="1"/>
        <end position="19"/>
    </location>
</feature>
<reference evidence="4" key="1">
    <citation type="journal article" date="2019" name="Int. J. Syst. Evol. Microbiol.">
        <title>The Global Catalogue of Microorganisms (GCM) 10K type strain sequencing project: providing services to taxonomists for standard genome sequencing and annotation.</title>
        <authorList>
            <consortium name="The Broad Institute Genomics Platform"/>
            <consortium name="The Broad Institute Genome Sequencing Center for Infectious Disease"/>
            <person name="Wu L."/>
            <person name="Ma J."/>
        </authorList>
    </citation>
    <scope>NUCLEOTIDE SEQUENCE [LARGE SCALE GENOMIC DNA]</scope>
    <source>
        <strain evidence="4">YJ-61-S</strain>
    </source>
</reference>
<dbReference type="RefSeq" id="WP_379980996.1">
    <property type="nucleotide sequence ID" value="NZ_JBHSFV010000011.1"/>
</dbReference>
<gene>
    <name evidence="3" type="ORF">ACFO3O_16970</name>
</gene>
<dbReference type="PROSITE" id="PS50093">
    <property type="entry name" value="PKD"/>
    <property type="match status" value="1"/>
</dbReference>
<dbReference type="InterPro" id="IPR026341">
    <property type="entry name" value="T9SS_type_B"/>
</dbReference>
<keyword evidence="1" id="KW-0732">Signal</keyword>
<feature type="chain" id="PRO_5046752745" evidence="1">
    <location>
        <begin position="20"/>
        <end position="884"/>
    </location>
</feature>
<dbReference type="InterPro" id="IPR013783">
    <property type="entry name" value="Ig-like_fold"/>
</dbReference>
<dbReference type="InterPro" id="IPR000601">
    <property type="entry name" value="PKD_dom"/>
</dbReference>
<feature type="domain" description="PKD" evidence="2">
    <location>
        <begin position="400"/>
        <end position="444"/>
    </location>
</feature>
<evidence type="ECO:0000313" key="3">
    <source>
        <dbReference type="EMBL" id="MFC4635606.1"/>
    </source>
</evidence>
<evidence type="ECO:0000256" key="1">
    <source>
        <dbReference type="SAM" id="SignalP"/>
    </source>
</evidence>
<dbReference type="SUPFAM" id="SSF49299">
    <property type="entry name" value="PKD domain"/>
    <property type="match status" value="1"/>
</dbReference>
<dbReference type="EMBL" id="JBHSFV010000011">
    <property type="protein sequence ID" value="MFC4635606.1"/>
    <property type="molecule type" value="Genomic_DNA"/>
</dbReference>
<comment type="caution">
    <text evidence="3">The sequence shown here is derived from an EMBL/GenBank/DDBJ whole genome shotgun (WGS) entry which is preliminary data.</text>
</comment>
<dbReference type="CDD" id="cd00146">
    <property type="entry name" value="PKD"/>
    <property type="match status" value="1"/>
</dbReference>
<evidence type="ECO:0000313" key="4">
    <source>
        <dbReference type="Proteomes" id="UP001596043"/>
    </source>
</evidence>
<sequence>MRLLIAVIVFVLFSIQASAQRDAANWYFGNFAGLDFNSGVPVVIEDGALDTTEGCSAISDKDTGDILFYTEGTTIWNRNNEVMVNGTDLLGSLSSTQSAVIVPLPGSETLFYIITTDEVQAYQNTGMGNGINYSIVSMLGDGGLGEVIEKNTNLLPEGSEKISVVETADGANYWIVTHFQDAFFSYLLDASGINTTPVISTIGPNIDDFNNYRGAMKIAPNGSKLAISHCLFEPSLGGFAYLYDFDNATGVVDNQLLINDDLVYYGVEFSSDSSKLYFSGKTVDNMGQSDRIVIEQYDLNATSIVDTRYFVLNLDNGLLSDLAGALQIAMDRKIYHALPGTNLSVINNPKLVGPSVNFTQESVNLGFRSSSFGLPQYIQSFFESFVTIENLCEGEITEFTVDPNANVTAAQWDFGDPASGPSNTSTAINPSHSFTAPGVYTVTVEFQFSDRVPKTFVEFVQIVPQLDVPSTLVYTQCDIDGMNDGRSVFNLLNFTDEALEVSGLQYRFYNSLIDAQLDQDQILSPTTYLNSFNGENLYLVLGTEVSCNNIIEITLDVSVNPAGTDFTYQLCDILLSKQDVWQALQALEIEILQNFSGDSSVAFYLNIDDLVGQANPLTQASVPHSLIALDFLSVFYIVSNNEDCLAIGEVTFDILLGVEEGNKEINFCTSDGGVALVTDDDYLSYQWSTGETSPTIFVNEAGSYNVGVESLAGCTGNIQFVVTETQIFEISIEVSDFQMYNSIIVTPSDPSLDLLYSIDGGLTYQTHGNFKDLVPKYYNLIVKDLEGCNEYNELILIRGAPRYFTPNNDGTHDFWHVNQATNYQGLEVKIFDRFGKLLYQMDHRDRGWDGTYNGVLMPTNGYWYRINYDGAEYYGHFTLIRRNL</sequence>
<dbReference type="Pfam" id="PF13585">
    <property type="entry name" value="CHU_C"/>
    <property type="match status" value="1"/>
</dbReference>
<accession>A0ABV9HZL5</accession>
<dbReference type="NCBIfam" id="TIGR04131">
    <property type="entry name" value="Bac_Flav_CTERM"/>
    <property type="match status" value="1"/>
</dbReference>
<keyword evidence="4" id="KW-1185">Reference proteome</keyword>
<dbReference type="Gene3D" id="2.60.40.10">
    <property type="entry name" value="Immunoglobulins"/>
    <property type="match status" value="1"/>
</dbReference>
<name>A0ABV9HZL5_9FLAO</name>
<organism evidence="3 4">
    <name type="scientific">Dokdonia ponticola</name>
    <dbReference type="NCBI Taxonomy" id="2041041"/>
    <lineage>
        <taxon>Bacteria</taxon>
        <taxon>Pseudomonadati</taxon>
        <taxon>Bacteroidota</taxon>
        <taxon>Flavobacteriia</taxon>
        <taxon>Flavobacteriales</taxon>
        <taxon>Flavobacteriaceae</taxon>
        <taxon>Dokdonia</taxon>
    </lineage>
</organism>
<dbReference type="Pfam" id="PF18911">
    <property type="entry name" value="PKD_4"/>
    <property type="match status" value="1"/>
</dbReference>
<evidence type="ECO:0000259" key="2">
    <source>
        <dbReference type="PROSITE" id="PS50093"/>
    </source>
</evidence>
<protein>
    <submittedName>
        <fullName evidence="3">T9SS type B sorting domain-containing protein</fullName>
    </submittedName>
</protein>
<proteinExistence type="predicted"/>
<dbReference type="InterPro" id="IPR035986">
    <property type="entry name" value="PKD_dom_sf"/>
</dbReference>